<dbReference type="PANTHER" id="PTHR37422:SF13">
    <property type="entry name" value="LIPOPOLYSACCHARIDE BIOSYNTHESIS PROTEIN PA4999-RELATED"/>
    <property type="match status" value="1"/>
</dbReference>
<evidence type="ECO:0000313" key="8">
    <source>
        <dbReference type="Proteomes" id="UP000017548"/>
    </source>
</evidence>
<keyword evidence="2 5" id="KW-0812">Transmembrane</keyword>
<organism evidence="7 8">
    <name type="scientific">Shewanella decolorationis S12</name>
    <dbReference type="NCBI Taxonomy" id="1353536"/>
    <lineage>
        <taxon>Bacteria</taxon>
        <taxon>Pseudomonadati</taxon>
        <taxon>Pseudomonadota</taxon>
        <taxon>Gammaproteobacteria</taxon>
        <taxon>Alteromonadales</taxon>
        <taxon>Shewanellaceae</taxon>
        <taxon>Shewanella</taxon>
    </lineage>
</organism>
<proteinExistence type="predicted"/>
<comment type="caution">
    <text evidence="7">The sequence shown here is derived from an EMBL/GenBank/DDBJ whole genome shotgun (WGS) entry which is preliminary data.</text>
</comment>
<feature type="transmembrane region" description="Helical" evidence="5">
    <location>
        <begin position="199"/>
        <end position="215"/>
    </location>
</feature>
<evidence type="ECO:0000256" key="4">
    <source>
        <dbReference type="ARBA" id="ARBA00023136"/>
    </source>
</evidence>
<feature type="domain" description="O-antigen ligase-related" evidence="6">
    <location>
        <begin position="206"/>
        <end position="341"/>
    </location>
</feature>
<feature type="transmembrane region" description="Helical" evidence="5">
    <location>
        <begin position="131"/>
        <end position="155"/>
    </location>
</feature>
<keyword evidence="3 5" id="KW-1133">Transmembrane helix</keyword>
<dbReference type="PANTHER" id="PTHR37422">
    <property type="entry name" value="TEICHURONIC ACID BIOSYNTHESIS PROTEIN TUAE"/>
    <property type="match status" value="1"/>
</dbReference>
<protein>
    <submittedName>
        <fullName evidence="7">O-antigen polymerase</fullName>
    </submittedName>
</protein>
<feature type="transmembrane region" description="Helical" evidence="5">
    <location>
        <begin position="221"/>
        <end position="237"/>
    </location>
</feature>
<keyword evidence="8" id="KW-1185">Reference proteome</keyword>
<feature type="transmembrane region" description="Helical" evidence="5">
    <location>
        <begin position="175"/>
        <end position="192"/>
    </location>
</feature>
<feature type="transmembrane region" description="Helical" evidence="5">
    <location>
        <begin position="330"/>
        <end position="351"/>
    </location>
</feature>
<comment type="subcellular location">
    <subcellularLocation>
        <location evidence="1">Membrane</location>
        <topology evidence="1">Multi-pass membrane protein</topology>
    </subcellularLocation>
</comment>
<feature type="transmembrane region" description="Helical" evidence="5">
    <location>
        <begin position="443"/>
        <end position="463"/>
    </location>
</feature>
<evidence type="ECO:0000256" key="2">
    <source>
        <dbReference type="ARBA" id="ARBA00022692"/>
    </source>
</evidence>
<keyword evidence="4 5" id="KW-0472">Membrane</keyword>
<dbReference type="EMBL" id="AXZL01000076">
    <property type="protein sequence ID" value="ESE39892.1"/>
    <property type="molecule type" value="Genomic_DNA"/>
</dbReference>
<feature type="transmembrane region" description="Helical" evidence="5">
    <location>
        <begin position="12"/>
        <end position="32"/>
    </location>
</feature>
<feature type="transmembrane region" description="Helical" evidence="5">
    <location>
        <begin position="74"/>
        <end position="98"/>
    </location>
</feature>
<dbReference type="Pfam" id="PF04932">
    <property type="entry name" value="Wzy_C"/>
    <property type="match status" value="1"/>
</dbReference>
<reference evidence="7 8" key="1">
    <citation type="journal article" date="2013" name="Genome Announc.">
        <title>Draft Genome Sequence of Shewanella decolorationis S12, a Dye-Degrading Bacterium Isolated from a Wastewater Treatment Plant.</title>
        <authorList>
            <person name="Xu M."/>
            <person name="Fang Y."/>
            <person name="Liu J."/>
            <person name="Chen X."/>
            <person name="Sun G."/>
            <person name="Guo J."/>
            <person name="Hua Z."/>
            <person name="Tu Q."/>
            <person name="Wu L."/>
            <person name="Zhou J."/>
            <person name="Liu X."/>
        </authorList>
    </citation>
    <scope>NUCLEOTIDE SEQUENCE [LARGE SCALE GENOMIC DNA]</scope>
    <source>
        <strain evidence="7 8">S12</strain>
    </source>
</reference>
<dbReference type="Proteomes" id="UP000017548">
    <property type="component" value="Unassembled WGS sequence"/>
</dbReference>
<evidence type="ECO:0000256" key="3">
    <source>
        <dbReference type="ARBA" id="ARBA00022989"/>
    </source>
</evidence>
<accession>A0ABP2Z0V0</accession>
<dbReference type="InterPro" id="IPR007016">
    <property type="entry name" value="O-antigen_ligase-rel_domated"/>
</dbReference>
<evidence type="ECO:0000256" key="5">
    <source>
        <dbReference type="SAM" id="Phobius"/>
    </source>
</evidence>
<evidence type="ECO:0000256" key="1">
    <source>
        <dbReference type="ARBA" id="ARBA00004141"/>
    </source>
</evidence>
<name>A0ABP2Z0V0_9GAMM</name>
<evidence type="ECO:0000259" key="6">
    <source>
        <dbReference type="Pfam" id="PF04932"/>
    </source>
</evidence>
<gene>
    <name evidence="7" type="ORF">SHD_4101</name>
</gene>
<feature type="transmembrane region" description="Helical" evidence="5">
    <location>
        <begin position="249"/>
        <end position="272"/>
    </location>
</feature>
<feature type="transmembrane region" description="Helical" evidence="5">
    <location>
        <begin position="104"/>
        <end position="124"/>
    </location>
</feature>
<evidence type="ECO:0000313" key="7">
    <source>
        <dbReference type="EMBL" id="ESE39892.1"/>
    </source>
</evidence>
<sequence>MQILKSIPIVSRIILLTFFTLFFLGSVLSGYITGYLGVDNAYDLKRILVVLFIVCSAVGLLWRPSILIIVPSSFTLWVVASLFILGLLSTLFSLHPFWSFVELANFLLLLCLFYVIGVLIADIGRTAALQYFFGFALFFSICIAVKFFLLLLFHALDNNRPDVHSLVAGFMNVRFFNQLQVMLLPLLCLSFYIEPLKKYKRAAMLVFGMLWLILLQSEARGAVLALVVAAVVVYRFLSTDLRKGFIRPILKAVAFGTLLWLVLIIIIPLFIFDSQIWQLRTNSSGRIDMWIYILQAIPERIGLGYGPMSFAWADARPLPNAHPHNALMQFLYEFGVVAFILATSWSLITLWSKLKRLTLLGEKVGENLSEHLAKNSQSSLETGSHIGIEKDTTDIVLAFALFALWIYAMFDGVIVMPLSQALLVALLALNCRQYEPRVIALPWKVVLMAAVITCAALLIVSLGDTVLNQQLYPRLWLTGIING</sequence>
<feature type="transmembrane region" description="Helical" evidence="5">
    <location>
        <begin position="392"/>
        <end position="408"/>
    </location>
</feature>
<dbReference type="InterPro" id="IPR051533">
    <property type="entry name" value="WaaL-like"/>
</dbReference>
<feature type="transmembrane region" description="Helical" evidence="5">
    <location>
        <begin position="44"/>
        <end position="62"/>
    </location>
</feature>